<sequence length="459" mass="52848">MLLTAITLQTRGFDVSYYQGAVTQATFTCLHNAGYQFAIIQAQIGSTFNVNAISDYQRAKDVDFYIFPTTVKDARGQVRDTIQRLQNAGVMSGNMVWLDIESIDLFYPTYASVVFSSLSFVALRFMYWIVMIGKVIVYCSNPCQGLYQFVLVMVFVFFIGQVFRVLICFTYVLCVEVSFLSFVGDLLCFLWSILLIFVMFIMTQWTYMSMIPRFWSVSVKHDVDCSLKFHVCKVMIFVQNLCCKRIHVSNQRCAILLFIVFFEFDEQVFVLQLLGSIEFVRYFEVSKFRPGNMLLKPFLFSGADMILMKFYIVIWRYSPIKSSSVNYLGFVIRQKVCAISSSIRLQSQMVSFTQSSIRSAQLIFGISDTKNIPSACERPCPLSRSCSISKQISSAVWISFLEVCNLGSKKLNSILVLIFYQEVIQNSCLILKRCQITHSKYIKAVAQMIKQNHLDWKQR</sequence>
<protein>
    <submittedName>
        <fullName evidence="2">Glycosyl_hydrolase family 25 protein</fullName>
    </submittedName>
</protein>
<keyword evidence="1" id="KW-0472">Membrane</keyword>
<accession>A0ABP1HWX7</accession>
<reference evidence="2 3" key="1">
    <citation type="submission" date="2024-07" db="EMBL/GenBank/DDBJ databases">
        <authorList>
            <person name="Akdeniz Z."/>
        </authorList>
    </citation>
    <scope>NUCLEOTIDE SEQUENCE [LARGE SCALE GENOMIC DNA]</scope>
</reference>
<gene>
    <name evidence="2" type="ORF">HINF_LOCUS18703</name>
</gene>
<evidence type="ECO:0000313" key="3">
    <source>
        <dbReference type="Proteomes" id="UP001642409"/>
    </source>
</evidence>
<dbReference type="Proteomes" id="UP001642409">
    <property type="component" value="Unassembled WGS sequence"/>
</dbReference>
<dbReference type="EMBL" id="CAXDID020000048">
    <property type="protein sequence ID" value="CAL6004060.1"/>
    <property type="molecule type" value="Genomic_DNA"/>
</dbReference>
<dbReference type="PANTHER" id="PTHR23208">
    <property type="entry name" value="LYSOZYME PROTEIN"/>
    <property type="match status" value="1"/>
</dbReference>
<dbReference type="InterPro" id="IPR017853">
    <property type="entry name" value="GH"/>
</dbReference>
<evidence type="ECO:0000256" key="1">
    <source>
        <dbReference type="SAM" id="Phobius"/>
    </source>
</evidence>
<feature type="transmembrane region" description="Helical" evidence="1">
    <location>
        <begin position="149"/>
        <end position="173"/>
    </location>
</feature>
<dbReference type="InterPro" id="IPR051595">
    <property type="entry name" value="GH25_Enzymes"/>
</dbReference>
<organism evidence="2 3">
    <name type="scientific">Hexamita inflata</name>
    <dbReference type="NCBI Taxonomy" id="28002"/>
    <lineage>
        <taxon>Eukaryota</taxon>
        <taxon>Metamonada</taxon>
        <taxon>Diplomonadida</taxon>
        <taxon>Hexamitidae</taxon>
        <taxon>Hexamitinae</taxon>
        <taxon>Hexamita</taxon>
    </lineage>
</organism>
<evidence type="ECO:0000313" key="2">
    <source>
        <dbReference type="EMBL" id="CAL6004060.1"/>
    </source>
</evidence>
<feature type="transmembrane region" description="Helical" evidence="1">
    <location>
        <begin position="179"/>
        <end position="203"/>
    </location>
</feature>
<keyword evidence="1" id="KW-1133">Transmembrane helix</keyword>
<keyword evidence="3" id="KW-1185">Reference proteome</keyword>
<proteinExistence type="predicted"/>
<feature type="transmembrane region" description="Helical" evidence="1">
    <location>
        <begin position="113"/>
        <end position="137"/>
    </location>
</feature>
<dbReference type="PANTHER" id="PTHR23208:SF36">
    <property type="entry name" value="LYSOZYME-RELATED"/>
    <property type="match status" value="1"/>
</dbReference>
<dbReference type="SUPFAM" id="SSF51445">
    <property type="entry name" value="(Trans)glycosidases"/>
    <property type="match status" value="1"/>
</dbReference>
<keyword evidence="1" id="KW-0812">Transmembrane</keyword>
<name>A0ABP1HWX7_9EUKA</name>
<comment type="caution">
    <text evidence="2">The sequence shown here is derived from an EMBL/GenBank/DDBJ whole genome shotgun (WGS) entry which is preliminary data.</text>
</comment>
<dbReference type="Gene3D" id="3.20.20.80">
    <property type="entry name" value="Glycosidases"/>
    <property type="match status" value="1"/>
</dbReference>